<keyword evidence="2" id="KW-0812">Transmembrane</keyword>
<evidence type="ECO:0008006" key="5">
    <source>
        <dbReference type="Google" id="ProtNLM"/>
    </source>
</evidence>
<feature type="transmembrane region" description="Helical" evidence="2">
    <location>
        <begin position="32"/>
        <end position="50"/>
    </location>
</feature>
<feature type="region of interest" description="Disordered" evidence="1">
    <location>
        <begin position="1"/>
        <end position="27"/>
    </location>
</feature>
<comment type="caution">
    <text evidence="3">The sequence shown here is derived from an EMBL/GenBank/DDBJ whole genome shotgun (WGS) entry which is preliminary data.</text>
</comment>
<reference evidence="3 4" key="1">
    <citation type="submission" date="2022-10" db="EMBL/GenBank/DDBJ databases">
        <authorList>
            <person name="Xie J."/>
            <person name="Shen N."/>
        </authorList>
    </citation>
    <scope>NUCLEOTIDE SEQUENCE [LARGE SCALE GENOMIC DNA]</scope>
    <source>
        <strain evidence="3 4">YIM65594</strain>
    </source>
</reference>
<protein>
    <recommendedName>
        <fullName evidence="5">DUF3592 domain-containing protein</fullName>
    </recommendedName>
</protein>
<keyword evidence="2" id="KW-1133">Transmembrane helix</keyword>
<gene>
    <name evidence="3" type="ORF">OKJ99_34695</name>
</gene>
<keyword evidence="2" id="KW-0472">Membrane</keyword>
<dbReference type="RefSeq" id="WP_326022210.1">
    <property type="nucleotide sequence ID" value="NZ_JAOZYC010000169.1"/>
</dbReference>
<evidence type="ECO:0000313" key="4">
    <source>
        <dbReference type="Proteomes" id="UP001354931"/>
    </source>
</evidence>
<evidence type="ECO:0000256" key="1">
    <source>
        <dbReference type="SAM" id="MobiDB-lite"/>
    </source>
</evidence>
<evidence type="ECO:0000313" key="3">
    <source>
        <dbReference type="EMBL" id="MEB8342656.1"/>
    </source>
</evidence>
<organism evidence="3 4">
    <name type="scientific">Streptomyces endophyticus</name>
    <dbReference type="NCBI Taxonomy" id="714166"/>
    <lineage>
        <taxon>Bacteria</taxon>
        <taxon>Bacillati</taxon>
        <taxon>Actinomycetota</taxon>
        <taxon>Actinomycetes</taxon>
        <taxon>Kitasatosporales</taxon>
        <taxon>Streptomycetaceae</taxon>
        <taxon>Streptomyces</taxon>
    </lineage>
</organism>
<feature type="transmembrane region" description="Helical" evidence="2">
    <location>
        <begin position="150"/>
        <end position="168"/>
    </location>
</feature>
<feature type="compositionally biased region" description="Pro residues" evidence="1">
    <location>
        <begin position="1"/>
        <end position="14"/>
    </location>
</feature>
<dbReference type="Proteomes" id="UP001354931">
    <property type="component" value="Unassembled WGS sequence"/>
</dbReference>
<dbReference type="EMBL" id="JAOZYC010000169">
    <property type="protein sequence ID" value="MEB8342656.1"/>
    <property type="molecule type" value="Genomic_DNA"/>
</dbReference>
<accession>A0ABU6FF37</accession>
<feature type="transmembrane region" description="Helical" evidence="2">
    <location>
        <begin position="202"/>
        <end position="229"/>
    </location>
</feature>
<sequence length="232" mass="24401">MKTPTPSPQPPAGQSPPEDTGPVPPPSPMGRVFGIVLVVLTIGGMCWTFFNATMSSGYVGSHGKLAISKCVEDYTESRSANVGPVAYQTTCHGTFRSSDGDVVDRSAEITLSMNGAESDAAKKVTTAHADELAVNRADSGTLAITNVESVANYLCGGFFLLLVFAYGFKCALTGSFPKKGIGPSSKQADQLIPKRLKPTEEWLWVIGGIGLVLAVLFRLAVGVFGLATLPFQ</sequence>
<proteinExistence type="predicted"/>
<keyword evidence="4" id="KW-1185">Reference proteome</keyword>
<name>A0ABU6FF37_9ACTN</name>
<evidence type="ECO:0000256" key="2">
    <source>
        <dbReference type="SAM" id="Phobius"/>
    </source>
</evidence>